<dbReference type="InterPro" id="IPR051011">
    <property type="entry name" value="Metal_resp_trans_reg"/>
</dbReference>
<evidence type="ECO:0000313" key="7">
    <source>
        <dbReference type="Proteomes" id="UP000255024"/>
    </source>
</evidence>
<dbReference type="Pfam" id="PF01022">
    <property type="entry name" value="HTH_5"/>
    <property type="match status" value="1"/>
</dbReference>
<dbReference type="CDD" id="cd00090">
    <property type="entry name" value="HTH_ARSR"/>
    <property type="match status" value="1"/>
</dbReference>
<keyword evidence="2" id="KW-0238">DNA-binding</keyword>
<dbReference type="InterPro" id="IPR036873">
    <property type="entry name" value="Rhodanese-like_dom_sf"/>
</dbReference>
<dbReference type="InterPro" id="IPR001763">
    <property type="entry name" value="Rhodanese-like_dom"/>
</dbReference>
<dbReference type="PROSITE" id="PS50987">
    <property type="entry name" value="HTH_ARSR_2"/>
    <property type="match status" value="1"/>
</dbReference>
<organism evidence="6 7">
    <name type="scientific">Myroides odoratus</name>
    <name type="common">Flavobacterium odoratum</name>
    <dbReference type="NCBI Taxonomy" id="256"/>
    <lineage>
        <taxon>Bacteria</taxon>
        <taxon>Pseudomonadati</taxon>
        <taxon>Bacteroidota</taxon>
        <taxon>Flavobacteriia</taxon>
        <taxon>Flavobacteriales</taxon>
        <taxon>Flavobacteriaceae</taxon>
        <taxon>Myroides</taxon>
    </lineage>
</organism>
<dbReference type="InterPro" id="IPR036390">
    <property type="entry name" value="WH_DNA-bd_sf"/>
</dbReference>
<dbReference type="InterPro" id="IPR011991">
    <property type="entry name" value="ArsR-like_HTH"/>
</dbReference>
<evidence type="ECO:0000259" key="5">
    <source>
        <dbReference type="PROSITE" id="PS50987"/>
    </source>
</evidence>
<evidence type="ECO:0000259" key="4">
    <source>
        <dbReference type="PROSITE" id="PS50206"/>
    </source>
</evidence>
<dbReference type="SUPFAM" id="SSF52821">
    <property type="entry name" value="Rhodanese/Cell cycle control phosphatase"/>
    <property type="match status" value="1"/>
</dbReference>
<protein>
    <submittedName>
        <fullName evidence="6">HTH-type transcriptional repressor CzrA</fullName>
    </submittedName>
</protein>
<dbReference type="InterPro" id="IPR036388">
    <property type="entry name" value="WH-like_DNA-bd_sf"/>
</dbReference>
<keyword evidence="7" id="KW-1185">Reference proteome</keyword>
<evidence type="ECO:0000256" key="1">
    <source>
        <dbReference type="ARBA" id="ARBA00023015"/>
    </source>
</evidence>
<reference evidence="6 7" key="1">
    <citation type="submission" date="2018-06" db="EMBL/GenBank/DDBJ databases">
        <authorList>
            <consortium name="Pathogen Informatics"/>
            <person name="Doyle S."/>
        </authorList>
    </citation>
    <scope>NUCLEOTIDE SEQUENCE [LARGE SCALE GENOMIC DNA]</scope>
    <source>
        <strain evidence="6 7">NCTC11179</strain>
    </source>
</reference>
<proteinExistence type="predicted"/>
<evidence type="ECO:0000256" key="2">
    <source>
        <dbReference type="ARBA" id="ARBA00023125"/>
    </source>
</evidence>
<gene>
    <name evidence="6" type="primary">czrA</name>
    <name evidence="6" type="ORF">NCTC11179_01506</name>
</gene>
<dbReference type="PANTHER" id="PTHR43132:SF6">
    <property type="entry name" value="HTH-TYPE TRANSCRIPTIONAL REPRESSOR CZRA"/>
    <property type="match status" value="1"/>
</dbReference>
<dbReference type="InterPro" id="IPR001845">
    <property type="entry name" value="HTH_ArsR_DNA-bd_dom"/>
</dbReference>
<dbReference type="SMART" id="SM00450">
    <property type="entry name" value="RHOD"/>
    <property type="match status" value="1"/>
</dbReference>
<evidence type="ECO:0000313" key="6">
    <source>
        <dbReference type="EMBL" id="STZ27968.1"/>
    </source>
</evidence>
<dbReference type="PANTHER" id="PTHR43132">
    <property type="entry name" value="ARSENICAL RESISTANCE OPERON REPRESSOR ARSR-RELATED"/>
    <property type="match status" value="1"/>
</dbReference>
<dbReference type="CDD" id="cd00158">
    <property type="entry name" value="RHOD"/>
    <property type="match status" value="1"/>
</dbReference>
<sequence length="231" mass="26318">MSGKNRSIVDKRAFKDTVYTELAKVAKAMANPVRLEIIDLLAQGPFSVEQIANYTNQSIANASQHLQNLKKAQLVQINKQGNFIYYSLRSNGVYKTWIALRELGIHFNAEVEKVITDFRQGQNENLQAIDADTLATLLKEEEILLLDVRPEEEYNRGHIHQALSMPLQQLEKAIKAFDKRKTIVAYCRGPFCVYADEAVAFLMEKGFKAIRLEEGYPEWALKGLPTNKKEE</sequence>
<dbReference type="GO" id="GO:0003677">
    <property type="term" value="F:DNA binding"/>
    <property type="evidence" value="ECO:0007669"/>
    <property type="project" value="UniProtKB-KW"/>
</dbReference>
<feature type="domain" description="HTH arsR-type" evidence="5">
    <location>
        <begin position="14"/>
        <end position="122"/>
    </location>
</feature>
<accession>A0A378RMM2</accession>
<dbReference type="Proteomes" id="UP000255024">
    <property type="component" value="Unassembled WGS sequence"/>
</dbReference>
<feature type="domain" description="Rhodanese" evidence="4">
    <location>
        <begin position="139"/>
        <end position="228"/>
    </location>
</feature>
<keyword evidence="3" id="KW-0804">Transcription</keyword>
<dbReference type="Pfam" id="PF00581">
    <property type="entry name" value="Rhodanese"/>
    <property type="match status" value="1"/>
</dbReference>
<evidence type="ECO:0000256" key="3">
    <source>
        <dbReference type="ARBA" id="ARBA00023163"/>
    </source>
</evidence>
<dbReference type="EMBL" id="UGQL01000001">
    <property type="protein sequence ID" value="STZ27968.1"/>
    <property type="molecule type" value="Genomic_DNA"/>
</dbReference>
<dbReference type="NCBIfam" id="NF033788">
    <property type="entry name" value="HTH_metalloreg"/>
    <property type="match status" value="1"/>
</dbReference>
<dbReference type="Gene3D" id="3.40.250.10">
    <property type="entry name" value="Rhodanese-like domain"/>
    <property type="match status" value="1"/>
</dbReference>
<dbReference type="PRINTS" id="PR00778">
    <property type="entry name" value="HTHARSR"/>
</dbReference>
<dbReference type="Gene3D" id="1.10.10.10">
    <property type="entry name" value="Winged helix-like DNA-binding domain superfamily/Winged helix DNA-binding domain"/>
    <property type="match status" value="1"/>
</dbReference>
<dbReference type="AlphaFoldDB" id="A0A378RMM2"/>
<dbReference type="SUPFAM" id="SSF46785">
    <property type="entry name" value="Winged helix' DNA-binding domain"/>
    <property type="match status" value="1"/>
</dbReference>
<dbReference type="SMART" id="SM00418">
    <property type="entry name" value="HTH_ARSR"/>
    <property type="match status" value="1"/>
</dbReference>
<dbReference type="GO" id="GO:0003700">
    <property type="term" value="F:DNA-binding transcription factor activity"/>
    <property type="evidence" value="ECO:0007669"/>
    <property type="project" value="InterPro"/>
</dbReference>
<dbReference type="PROSITE" id="PS50206">
    <property type="entry name" value="RHODANESE_3"/>
    <property type="match status" value="1"/>
</dbReference>
<name>A0A378RMM2_MYROD</name>
<keyword evidence="1" id="KW-0805">Transcription regulation</keyword>